<proteinExistence type="predicted"/>
<keyword evidence="2" id="KW-1185">Reference proteome</keyword>
<dbReference type="Gene3D" id="3.30.60.20">
    <property type="match status" value="1"/>
</dbReference>
<dbReference type="STRING" id="48269.A0A183N0J3"/>
<accession>A0A183N0J3</accession>
<dbReference type="InterPro" id="IPR046349">
    <property type="entry name" value="C1-like_sf"/>
</dbReference>
<sequence length="206" mass="22637">MDSFTSETEADLVASSGSASEEDVKQASSYKLFDCRDAALPLPIIGSTFDSDPPRSSMRLTRSTSTLKGWFQGHSFVKKNLHKPATCHHCSDLLWGILGTTGMDPVPHCWSEIGHFKRKFCNVCRKRVDDLLALKCEKELLLFSKVCINTCLLANLCLISCLSLDLKSVYPPPPPATTTTTNTATKPVTTTTTVYIVILSGPIFIY</sequence>
<organism evidence="1 2">
    <name type="scientific">Schistosoma margrebowiei</name>
    <dbReference type="NCBI Taxonomy" id="48269"/>
    <lineage>
        <taxon>Eukaryota</taxon>
        <taxon>Metazoa</taxon>
        <taxon>Spiralia</taxon>
        <taxon>Lophotrochozoa</taxon>
        <taxon>Platyhelminthes</taxon>
        <taxon>Trematoda</taxon>
        <taxon>Digenea</taxon>
        <taxon>Strigeidida</taxon>
        <taxon>Schistosomatoidea</taxon>
        <taxon>Schistosomatidae</taxon>
        <taxon>Schistosoma</taxon>
    </lineage>
</organism>
<dbReference type="SUPFAM" id="SSF57889">
    <property type="entry name" value="Cysteine-rich domain"/>
    <property type="match status" value="1"/>
</dbReference>
<dbReference type="AlphaFoldDB" id="A0A183N0J3"/>
<gene>
    <name evidence="1" type="ORF">SMRZ_LOCUS21818</name>
</gene>
<dbReference type="Proteomes" id="UP000277204">
    <property type="component" value="Unassembled WGS sequence"/>
</dbReference>
<protein>
    <submittedName>
        <fullName evidence="1">Uncharacterized protein</fullName>
    </submittedName>
</protein>
<dbReference type="EMBL" id="UZAI01018876">
    <property type="protein sequence ID" value="VDP40897.1"/>
    <property type="molecule type" value="Genomic_DNA"/>
</dbReference>
<reference evidence="1 2" key="1">
    <citation type="submission" date="2018-11" db="EMBL/GenBank/DDBJ databases">
        <authorList>
            <consortium name="Pathogen Informatics"/>
        </authorList>
    </citation>
    <scope>NUCLEOTIDE SEQUENCE [LARGE SCALE GENOMIC DNA]</scope>
    <source>
        <strain evidence="1 2">Zambia</strain>
    </source>
</reference>
<evidence type="ECO:0000313" key="1">
    <source>
        <dbReference type="EMBL" id="VDP40897.1"/>
    </source>
</evidence>
<evidence type="ECO:0000313" key="2">
    <source>
        <dbReference type="Proteomes" id="UP000277204"/>
    </source>
</evidence>
<name>A0A183N0J3_9TREM</name>